<protein>
    <submittedName>
        <fullName evidence="1">Uncharacterized protein</fullName>
    </submittedName>
</protein>
<evidence type="ECO:0000313" key="2">
    <source>
        <dbReference type="Proteomes" id="UP000253664"/>
    </source>
</evidence>
<name>A0A367LEK3_9HYPO</name>
<organism evidence="1 2">
    <name type="scientific">Ophiocordyceps polyrhachis-furcata BCC 54312</name>
    <dbReference type="NCBI Taxonomy" id="1330021"/>
    <lineage>
        <taxon>Eukaryota</taxon>
        <taxon>Fungi</taxon>
        <taxon>Dikarya</taxon>
        <taxon>Ascomycota</taxon>
        <taxon>Pezizomycotina</taxon>
        <taxon>Sordariomycetes</taxon>
        <taxon>Hypocreomycetidae</taxon>
        <taxon>Hypocreales</taxon>
        <taxon>Ophiocordycipitaceae</taxon>
        <taxon>Ophiocordyceps</taxon>
    </lineage>
</organism>
<gene>
    <name evidence="1" type="ORF">L249_0166</name>
</gene>
<accession>A0A367LEK3</accession>
<sequence length="96" mass="10766">MILFVQRSVGKAFYYLSRRLKFPPINKSIVGKSKLIRRDPIFAAATRHVSLQTGQIGLNGTFLTPLYPLFPCSLFHLGLYLSNAQPCLIPSLERAS</sequence>
<comment type="caution">
    <text evidence="1">The sequence shown here is derived from an EMBL/GenBank/DDBJ whole genome shotgun (WGS) entry which is preliminary data.</text>
</comment>
<dbReference type="EMBL" id="LKCN02000007">
    <property type="protein sequence ID" value="RCI12662.1"/>
    <property type="molecule type" value="Genomic_DNA"/>
</dbReference>
<keyword evidence="2" id="KW-1185">Reference proteome</keyword>
<proteinExistence type="predicted"/>
<evidence type="ECO:0000313" key="1">
    <source>
        <dbReference type="EMBL" id="RCI12662.1"/>
    </source>
</evidence>
<reference evidence="1 2" key="1">
    <citation type="journal article" date="2015" name="BMC Genomics">
        <title>Insights from the genome of Ophiocordyceps polyrhachis-furcata to pathogenicity and host specificity in insect fungi.</title>
        <authorList>
            <person name="Wichadakul D."/>
            <person name="Kobmoo N."/>
            <person name="Ingsriswang S."/>
            <person name="Tangphatsornruang S."/>
            <person name="Chantasingh D."/>
            <person name="Luangsa-ard J.J."/>
            <person name="Eurwilaichitr L."/>
        </authorList>
    </citation>
    <scope>NUCLEOTIDE SEQUENCE [LARGE SCALE GENOMIC DNA]</scope>
    <source>
        <strain evidence="1 2">BCC 54312</strain>
    </source>
</reference>
<dbReference type="AlphaFoldDB" id="A0A367LEK3"/>
<dbReference type="Proteomes" id="UP000253664">
    <property type="component" value="Unassembled WGS sequence"/>
</dbReference>